<comment type="caution">
    <text evidence="2">The sequence shown here is derived from an EMBL/GenBank/DDBJ whole genome shotgun (WGS) entry which is preliminary data.</text>
</comment>
<feature type="compositionally biased region" description="Basic and acidic residues" evidence="1">
    <location>
        <begin position="59"/>
        <end position="69"/>
    </location>
</feature>
<evidence type="ECO:0000256" key="1">
    <source>
        <dbReference type="SAM" id="MobiDB-lite"/>
    </source>
</evidence>
<feature type="region of interest" description="Disordered" evidence="1">
    <location>
        <begin position="1"/>
        <end position="178"/>
    </location>
</feature>
<feature type="compositionally biased region" description="Polar residues" evidence="1">
    <location>
        <begin position="167"/>
        <end position="178"/>
    </location>
</feature>
<accession>X6LA03</accession>
<reference evidence="2 3" key="1">
    <citation type="journal article" date="2013" name="Curr. Biol.">
        <title>The Genome of the Foraminiferan Reticulomyxa filosa.</title>
        <authorList>
            <person name="Glockner G."/>
            <person name="Hulsmann N."/>
            <person name="Schleicher M."/>
            <person name="Noegel A.A."/>
            <person name="Eichinger L."/>
            <person name="Gallinger C."/>
            <person name="Pawlowski J."/>
            <person name="Sierra R."/>
            <person name="Euteneuer U."/>
            <person name="Pillet L."/>
            <person name="Moustafa A."/>
            <person name="Platzer M."/>
            <person name="Groth M."/>
            <person name="Szafranski K."/>
            <person name="Schliwa M."/>
        </authorList>
    </citation>
    <scope>NUCLEOTIDE SEQUENCE [LARGE SCALE GENOMIC DNA]</scope>
</reference>
<keyword evidence="3" id="KW-1185">Reference proteome</keyword>
<dbReference type="EMBL" id="ASPP01046933">
    <property type="protein sequence ID" value="ETN98353.1"/>
    <property type="molecule type" value="Genomic_DNA"/>
</dbReference>
<feature type="compositionally biased region" description="Acidic residues" evidence="1">
    <location>
        <begin position="137"/>
        <end position="146"/>
    </location>
</feature>
<dbReference type="Proteomes" id="UP000023152">
    <property type="component" value="Unassembled WGS sequence"/>
</dbReference>
<evidence type="ECO:0000313" key="3">
    <source>
        <dbReference type="Proteomes" id="UP000023152"/>
    </source>
</evidence>
<feature type="compositionally biased region" description="Polar residues" evidence="1">
    <location>
        <begin position="104"/>
        <end position="114"/>
    </location>
</feature>
<organism evidence="2 3">
    <name type="scientific">Reticulomyxa filosa</name>
    <dbReference type="NCBI Taxonomy" id="46433"/>
    <lineage>
        <taxon>Eukaryota</taxon>
        <taxon>Sar</taxon>
        <taxon>Rhizaria</taxon>
        <taxon>Retaria</taxon>
        <taxon>Foraminifera</taxon>
        <taxon>Monothalamids</taxon>
        <taxon>Reticulomyxidae</taxon>
        <taxon>Reticulomyxa</taxon>
    </lineage>
</organism>
<evidence type="ECO:0000313" key="2">
    <source>
        <dbReference type="EMBL" id="ETN98353.1"/>
    </source>
</evidence>
<dbReference type="AlphaFoldDB" id="X6LA03"/>
<sequence>MERFIMPVFSDERNRISSSSKSETNIKNNDHSEQLNHSFSIGTAGNGMTVESASADWRSTNKDKSKRQVENIAGVVDANGTKDDNNNNNNKETKQGIRVEERQYNTVQGLSVESRQNDNTEREVSKEKGEERKGEEEKETETETETDQDKDKDKDKDKEKEEEGGNTKLSSYKTNNNS</sequence>
<gene>
    <name evidence="2" type="ORF">RFI_39157</name>
</gene>
<feature type="non-terminal residue" evidence="2">
    <location>
        <position position="178"/>
    </location>
</feature>
<name>X6LA03_RETFI</name>
<feature type="compositionally biased region" description="Basic and acidic residues" evidence="1">
    <location>
        <begin position="147"/>
        <end position="165"/>
    </location>
</feature>
<protein>
    <submittedName>
        <fullName evidence="2">Uncharacterized protein</fullName>
    </submittedName>
</protein>
<feature type="compositionally biased region" description="Polar residues" evidence="1">
    <location>
        <begin position="16"/>
        <end position="27"/>
    </location>
</feature>
<proteinExistence type="predicted"/>
<feature type="compositionally biased region" description="Basic and acidic residues" evidence="1">
    <location>
        <begin position="115"/>
        <end position="136"/>
    </location>
</feature>
<feature type="compositionally biased region" description="Basic and acidic residues" evidence="1">
    <location>
        <begin position="80"/>
        <end position="103"/>
    </location>
</feature>